<dbReference type="Gene3D" id="3.30.470.20">
    <property type="entry name" value="ATP-grasp fold, B domain"/>
    <property type="match status" value="1"/>
</dbReference>
<dbReference type="EMBL" id="JACCCO010000001">
    <property type="protein sequence ID" value="NYF38243.1"/>
    <property type="molecule type" value="Genomic_DNA"/>
</dbReference>
<evidence type="ECO:0000256" key="2">
    <source>
        <dbReference type="ARBA" id="ARBA00022741"/>
    </source>
</evidence>
<dbReference type="PANTHER" id="PTHR43585">
    <property type="entry name" value="FUMIPYRROLE BIOSYNTHESIS PROTEIN C"/>
    <property type="match status" value="1"/>
</dbReference>
<keyword evidence="3 4" id="KW-0067">ATP-binding</keyword>
<dbReference type="GO" id="GO:0005524">
    <property type="term" value="F:ATP binding"/>
    <property type="evidence" value="ECO:0007669"/>
    <property type="project" value="UniProtKB-UniRule"/>
</dbReference>
<comment type="caution">
    <text evidence="6">The sequence shown here is derived from an EMBL/GenBank/DDBJ whole genome shotgun (WGS) entry which is preliminary data.</text>
</comment>
<dbReference type="PANTHER" id="PTHR43585:SF2">
    <property type="entry name" value="ATP-GRASP ENZYME FSQD"/>
    <property type="match status" value="1"/>
</dbReference>
<accession>A0A852USK8</accession>
<dbReference type="InterPro" id="IPR052032">
    <property type="entry name" value="ATP-dep_AA_Ligase"/>
</dbReference>
<dbReference type="Pfam" id="PF13535">
    <property type="entry name" value="ATP-grasp_4"/>
    <property type="match status" value="1"/>
</dbReference>
<name>A0A852USK8_9ACTN</name>
<gene>
    <name evidence="6" type="ORF">HDA43_000402</name>
</gene>
<keyword evidence="2 4" id="KW-0547">Nucleotide-binding</keyword>
<dbReference type="GO" id="GO:0046872">
    <property type="term" value="F:metal ion binding"/>
    <property type="evidence" value="ECO:0007669"/>
    <property type="project" value="InterPro"/>
</dbReference>
<dbReference type="InterPro" id="IPR011761">
    <property type="entry name" value="ATP-grasp"/>
</dbReference>
<dbReference type="InterPro" id="IPR013815">
    <property type="entry name" value="ATP_grasp_subdomain_1"/>
</dbReference>
<evidence type="ECO:0000313" key="7">
    <source>
        <dbReference type="Proteomes" id="UP000576393"/>
    </source>
</evidence>
<protein>
    <submittedName>
        <fullName evidence="6">Biotin carboxylase</fullName>
    </submittedName>
</protein>
<evidence type="ECO:0000256" key="1">
    <source>
        <dbReference type="ARBA" id="ARBA00022598"/>
    </source>
</evidence>
<reference evidence="6 7" key="1">
    <citation type="submission" date="2020-07" db="EMBL/GenBank/DDBJ databases">
        <title>Sequencing the genomes of 1000 actinobacteria strains.</title>
        <authorList>
            <person name="Klenk H.-P."/>
        </authorList>
    </citation>
    <scope>NUCLEOTIDE SEQUENCE [LARGE SCALE GENOMIC DNA]</scope>
    <source>
        <strain evidence="6 7">DSM 45763</strain>
    </source>
</reference>
<proteinExistence type="predicted"/>
<dbReference type="Gene3D" id="3.30.1490.20">
    <property type="entry name" value="ATP-grasp fold, A domain"/>
    <property type="match status" value="1"/>
</dbReference>
<feature type="domain" description="ATP-grasp" evidence="5">
    <location>
        <begin position="112"/>
        <end position="315"/>
    </location>
</feature>
<evidence type="ECO:0000256" key="3">
    <source>
        <dbReference type="ARBA" id="ARBA00022840"/>
    </source>
</evidence>
<keyword evidence="7" id="KW-1185">Reference proteome</keyword>
<dbReference type="PROSITE" id="PS50975">
    <property type="entry name" value="ATP_GRASP"/>
    <property type="match status" value="1"/>
</dbReference>
<dbReference type="RefSeq" id="WP_179818025.1">
    <property type="nucleotide sequence ID" value="NZ_JACCCO010000001.1"/>
</dbReference>
<dbReference type="GO" id="GO:0016874">
    <property type="term" value="F:ligase activity"/>
    <property type="evidence" value="ECO:0007669"/>
    <property type="project" value="UniProtKB-KW"/>
</dbReference>
<dbReference type="Pfam" id="PF18603">
    <property type="entry name" value="LAL_C2"/>
    <property type="match status" value="1"/>
</dbReference>
<dbReference type="AlphaFoldDB" id="A0A852USK8"/>
<dbReference type="SUPFAM" id="SSF56059">
    <property type="entry name" value="Glutathione synthetase ATP-binding domain-like"/>
    <property type="match status" value="1"/>
</dbReference>
<evidence type="ECO:0000313" key="6">
    <source>
        <dbReference type="EMBL" id="NYF38243.1"/>
    </source>
</evidence>
<keyword evidence="1" id="KW-0436">Ligase</keyword>
<dbReference type="Proteomes" id="UP000576393">
    <property type="component" value="Unassembled WGS sequence"/>
</dbReference>
<sequence length="413" mass="44273">MTQDRTLLFIGATTRALRTAKEFGLDVVLLQHRSKFEAEQAALADVTFVADYTDWSAVRPLAQAARERWGITAALALTDPALDALGRVNDLFGLGGTGHEVCRRFRDKYEMRRHLAARGAPVIGAEPLESRDDLTSFGDRYGYPFIVKPTDAAAGIGVFRVDGPADADAAWRRVLGLRETGVNRGCGYLFPLTGFLMEEYVDGPEFSVEAFSFSGRHVVVAVTEKLTSDTHFAELGHTVPARVTSAQEELVATAATGFLDAMGLADGPSHTEIRIGPRGPVVIESHNRIGGDRITDLVEAVYGIDLVAYAIGRPFGLVEELTERPRPRGGAAVRFLDAGPGRVAAIDGLAELRSRPDVIAADVFAKVGDVVGPVLDNNDRLGLVAATGPDGDAAVKLCEELLENTLNVQVVNP</sequence>
<evidence type="ECO:0000259" key="5">
    <source>
        <dbReference type="PROSITE" id="PS50975"/>
    </source>
</evidence>
<dbReference type="Gene3D" id="3.40.50.20">
    <property type="match status" value="1"/>
</dbReference>
<evidence type="ECO:0000256" key="4">
    <source>
        <dbReference type="PROSITE-ProRule" id="PRU00409"/>
    </source>
</evidence>
<organism evidence="6 7">
    <name type="scientific">Streptosporangium sandarakinum</name>
    <dbReference type="NCBI Taxonomy" id="1260955"/>
    <lineage>
        <taxon>Bacteria</taxon>
        <taxon>Bacillati</taxon>
        <taxon>Actinomycetota</taxon>
        <taxon>Actinomycetes</taxon>
        <taxon>Streptosporangiales</taxon>
        <taxon>Streptosporangiaceae</taxon>
        <taxon>Streptosporangium</taxon>
    </lineage>
</organism>
<dbReference type="InterPro" id="IPR040570">
    <property type="entry name" value="LAL_C2"/>
</dbReference>